<name>A0A0W7TS42_9FIRM</name>
<dbReference type="AlphaFoldDB" id="A0A0W7TS42"/>
<reference evidence="1 2" key="1">
    <citation type="submission" date="2015-10" db="EMBL/GenBank/DDBJ databases">
        <title>A novel member of the family Ruminococcaceae isolated from human faeces.</title>
        <authorList>
            <person name="Shkoporov A.N."/>
            <person name="Chaplin A.V."/>
            <person name="Motuzova O.V."/>
            <person name="Kafarskaia L.I."/>
            <person name="Efimov B.A."/>
        </authorList>
    </citation>
    <scope>NUCLEOTIDE SEQUENCE [LARGE SCALE GENOMIC DNA]</scope>
    <source>
        <strain evidence="1 2">668</strain>
    </source>
</reference>
<dbReference type="EMBL" id="LMUA01000008">
    <property type="protein sequence ID" value="KUE76641.1"/>
    <property type="molecule type" value="Genomic_DNA"/>
</dbReference>
<protein>
    <recommendedName>
        <fullName evidence="3">DUF3795 domain-containing protein</fullName>
    </recommendedName>
</protein>
<accession>A0A0W7TS42</accession>
<evidence type="ECO:0000313" key="1">
    <source>
        <dbReference type="EMBL" id="KUE76641.1"/>
    </source>
</evidence>
<organism evidence="1 2">
    <name type="scientific">Ruthenibacterium lactatiformans</name>
    <dbReference type="NCBI Taxonomy" id="1550024"/>
    <lineage>
        <taxon>Bacteria</taxon>
        <taxon>Bacillati</taxon>
        <taxon>Bacillota</taxon>
        <taxon>Clostridia</taxon>
        <taxon>Eubacteriales</taxon>
        <taxon>Oscillospiraceae</taxon>
        <taxon>Ruthenibacterium</taxon>
    </lineage>
</organism>
<gene>
    <name evidence="1" type="ORF">ASJ35_07860</name>
</gene>
<dbReference type="Pfam" id="PF12675">
    <property type="entry name" value="DUF3795"/>
    <property type="match status" value="1"/>
</dbReference>
<proteinExistence type="predicted"/>
<dbReference type="InterPro" id="IPR024227">
    <property type="entry name" value="DUF3795"/>
</dbReference>
<dbReference type="Proteomes" id="UP000053433">
    <property type="component" value="Unassembled WGS sequence"/>
</dbReference>
<evidence type="ECO:0008006" key="3">
    <source>
        <dbReference type="Google" id="ProtNLM"/>
    </source>
</evidence>
<sequence>MINKKMIAFCGTYCGVCEWKDKIGCKGCKANRGIMFWGKCDKAICCIEKGLEHCGECSDMPCQKLRDLFDDPEHGDHGARLRNLKNWKDGICTYEKLGNTAQEKAKNLKTIDNTND</sequence>
<dbReference type="RefSeq" id="WP_049974777.1">
    <property type="nucleotide sequence ID" value="NZ_LMUA01000008.1"/>
</dbReference>
<comment type="caution">
    <text evidence="1">The sequence shown here is derived from an EMBL/GenBank/DDBJ whole genome shotgun (WGS) entry which is preliminary data.</text>
</comment>
<evidence type="ECO:0000313" key="2">
    <source>
        <dbReference type="Proteomes" id="UP000053433"/>
    </source>
</evidence>